<evidence type="ECO:0000259" key="1">
    <source>
        <dbReference type="Pfam" id="PF13411"/>
    </source>
</evidence>
<dbReference type="EMBL" id="CP051298">
    <property type="protein sequence ID" value="QKD43064.1"/>
    <property type="molecule type" value="Genomic_DNA"/>
</dbReference>
<name>A0A858ZQV1_9BURK</name>
<feature type="domain" description="HTH merR-type" evidence="1">
    <location>
        <begin position="3"/>
        <end position="47"/>
    </location>
</feature>
<dbReference type="Gene3D" id="1.10.10.10">
    <property type="entry name" value="Winged helix-like DNA-binding domain superfamily/Winged helix DNA-binding domain"/>
    <property type="match status" value="1"/>
</dbReference>
<sequence>MLPIDAAARELEISVPTLKRWRRLGCPCVPGRRGRGHAALYDVAAIRAWRAAHGREALALELGTVLPGMLAEAVFDAWRELEGPTKREKAGPMALALYACATAALDHLRAENASVPQFRAPFPEHFEYLRKIAAG</sequence>
<evidence type="ECO:0000313" key="3">
    <source>
        <dbReference type="Proteomes" id="UP000500755"/>
    </source>
</evidence>
<gene>
    <name evidence="2" type="ORF">HF896_05325</name>
</gene>
<dbReference type="Pfam" id="PF13411">
    <property type="entry name" value="MerR_1"/>
    <property type="match status" value="1"/>
</dbReference>
<dbReference type="InterPro" id="IPR000551">
    <property type="entry name" value="MerR-type_HTH_dom"/>
</dbReference>
<dbReference type="SUPFAM" id="SSF46955">
    <property type="entry name" value="Putative DNA-binding domain"/>
    <property type="match status" value="1"/>
</dbReference>
<dbReference type="InterPro" id="IPR009061">
    <property type="entry name" value="DNA-bd_dom_put_sf"/>
</dbReference>
<dbReference type="InterPro" id="IPR036388">
    <property type="entry name" value="WH-like_DNA-bd_sf"/>
</dbReference>
<dbReference type="AlphaFoldDB" id="A0A858ZQV1"/>
<dbReference type="GO" id="GO:0006355">
    <property type="term" value="P:regulation of DNA-templated transcription"/>
    <property type="evidence" value="ECO:0007669"/>
    <property type="project" value="InterPro"/>
</dbReference>
<dbReference type="RefSeq" id="WP_059400192.1">
    <property type="nucleotide sequence ID" value="NZ_CP051298.1"/>
</dbReference>
<dbReference type="Proteomes" id="UP000500755">
    <property type="component" value="Chromosome"/>
</dbReference>
<evidence type="ECO:0000313" key="2">
    <source>
        <dbReference type="EMBL" id="QKD43064.1"/>
    </source>
</evidence>
<accession>A0A858ZQV1</accession>
<organism evidence="2 3">
    <name type="scientific">Alicycliphilus denitrificans</name>
    <dbReference type="NCBI Taxonomy" id="179636"/>
    <lineage>
        <taxon>Bacteria</taxon>
        <taxon>Pseudomonadati</taxon>
        <taxon>Pseudomonadota</taxon>
        <taxon>Betaproteobacteria</taxon>
        <taxon>Burkholderiales</taxon>
        <taxon>Comamonadaceae</taxon>
        <taxon>Alicycliphilus</taxon>
    </lineage>
</organism>
<reference evidence="2 3" key="1">
    <citation type="submission" date="2020-05" db="EMBL/GenBank/DDBJ databases">
        <title>Complete genome sequence of Alicycliphilus denitrificans DP3.</title>
        <authorList>
            <person name="Chen X."/>
        </authorList>
    </citation>
    <scope>NUCLEOTIDE SEQUENCE [LARGE SCALE GENOMIC DNA]</scope>
    <source>
        <strain evidence="2 3">DP3</strain>
    </source>
</reference>
<protein>
    <submittedName>
        <fullName evidence="2">MerR family transcriptional regulator</fullName>
    </submittedName>
</protein>
<dbReference type="GO" id="GO:0003677">
    <property type="term" value="F:DNA binding"/>
    <property type="evidence" value="ECO:0007669"/>
    <property type="project" value="InterPro"/>
</dbReference>
<proteinExistence type="predicted"/>